<feature type="compositionally biased region" description="Basic residues" evidence="1">
    <location>
        <begin position="429"/>
        <end position="445"/>
    </location>
</feature>
<evidence type="ECO:0000313" key="3">
    <source>
        <dbReference type="Proteomes" id="UP000054032"/>
    </source>
</evidence>
<sequence>MPQRPVLDVDAVLPASGAWPLGSSCGACAPVRIWGWFFHLLTSKSCSHLRFHSSMEPPLERRSCASPRAPTNTCMHTHTHTLRRLCLEGAAKRANQTLCLVSSPCASVLPRHHSSVSSFAFREPHADADADNMQSVSEVSVDSPLGVRPRRALEWTRVHHRAAALEAFHRRSTSGPAKKSLPSRWLGKTRPPMWAHVQGLRLPLPISFRWALCDSCGCALIGPQPLAKTGRVLWLWSCGCTLLHLESTITRAPYFISEFFFRKNRKEKDMQGAPEESTSSGPLVKPASLFMATPRGADLLAYLGRRTAHSIARQPLLPCVCMVAQQTGGAESRLMCTRVVCTNALLQLNAPAKHFATNNVDPVYQQNKHASCDKANPSSSAATMKTSKISQHRLIGKEKKQHSQTPPKYRSIDRLHTCKPVPKTNTQHIKNKTKKLSRKKTRVLD</sequence>
<reference evidence="2 3" key="1">
    <citation type="journal article" date="2013" name="PLoS Genet.">
        <title>Comparative genome structure, secondary metabolite, and effector coding capacity across Cochliobolus pathogens.</title>
        <authorList>
            <person name="Condon B.J."/>
            <person name="Leng Y."/>
            <person name="Wu D."/>
            <person name="Bushley K.E."/>
            <person name="Ohm R.A."/>
            <person name="Otillar R."/>
            <person name="Martin J."/>
            <person name="Schackwitz W."/>
            <person name="Grimwood J."/>
            <person name="MohdZainudin N."/>
            <person name="Xue C."/>
            <person name="Wang R."/>
            <person name="Manning V.A."/>
            <person name="Dhillon B."/>
            <person name="Tu Z.J."/>
            <person name="Steffenson B.J."/>
            <person name="Salamov A."/>
            <person name="Sun H."/>
            <person name="Lowry S."/>
            <person name="LaButti K."/>
            <person name="Han J."/>
            <person name="Copeland A."/>
            <person name="Lindquist E."/>
            <person name="Barry K."/>
            <person name="Schmutz J."/>
            <person name="Baker S.E."/>
            <person name="Ciuffetti L.M."/>
            <person name="Grigoriev I.V."/>
            <person name="Zhong S."/>
            <person name="Turgeon B.G."/>
        </authorList>
    </citation>
    <scope>NUCLEOTIDE SEQUENCE [LARGE SCALE GENOMIC DNA]</scope>
    <source>
        <strain evidence="2 3">ATCC 44560</strain>
    </source>
</reference>
<name>W6ZAV5_COCMI</name>
<dbReference type="Proteomes" id="UP000054032">
    <property type="component" value="Unassembled WGS sequence"/>
</dbReference>
<dbReference type="AlphaFoldDB" id="W6ZAV5"/>
<dbReference type="HOGENOM" id="CLU_035331_0_0_1"/>
<dbReference type="GeneID" id="19123960"/>
<proteinExistence type="predicted"/>
<dbReference type="RefSeq" id="XP_007692633.1">
    <property type="nucleotide sequence ID" value="XM_007694443.1"/>
</dbReference>
<organism evidence="2 3">
    <name type="scientific">Bipolaris oryzae ATCC 44560</name>
    <dbReference type="NCBI Taxonomy" id="930090"/>
    <lineage>
        <taxon>Eukaryota</taxon>
        <taxon>Fungi</taxon>
        <taxon>Dikarya</taxon>
        <taxon>Ascomycota</taxon>
        <taxon>Pezizomycotina</taxon>
        <taxon>Dothideomycetes</taxon>
        <taxon>Pleosporomycetidae</taxon>
        <taxon>Pleosporales</taxon>
        <taxon>Pleosporineae</taxon>
        <taxon>Pleosporaceae</taxon>
        <taxon>Bipolaris</taxon>
    </lineage>
</organism>
<feature type="region of interest" description="Disordered" evidence="1">
    <location>
        <begin position="370"/>
        <end position="445"/>
    </location>
</feature>
<accession>W6ZAV5</accession>
<feature type="compositionally biased region" description="Polar residues" evidence="1">
    <location>
        <begin position="376"/>
        <end position="389"/>
    </location>
</feature>
<dbReference type="OrthoDB" id="10461799at2759"/>
<evidence type="ECO:0000313" key="2">
    <source>
        <dbReference type="EMBL" id="EUC40856.1"/>
    </source>
</evidence>
<protein>
    <submittedName>
        <fullName evidence="2">Uncharacterized protein</fullName>
    </submittedName>
</protein>
<dbReference type="PROSITE" id="PS51257">
    <property type="entry name" value="PROKAR_LIPOPROTEIN"/>
    <property type="match status" value="1"/>
</dbReference>
<dbReference type="KEGG" id="bor:COCMIDRAFT_40886"/>
<gene>
    <name evidence="2" type="ORF">COCMIDRAFT_40886</name>
</gene>
<dbReference type="EMBL" id="KI964135">
    <property type="protein sequence ID" value="EUC40856.1"/>
    <property type="molecule type" value="Genomic_DNA"/>
</dbReference>
<keyword evidence="3" id="KW-1185">Reference proteome</keyword>
<evidence type="ECO:0000256" key="1">
    <source>
        <dbReference type="SAM" id="MobiDB-lite"/>
    </source>
</evidence>